<evidence type="ECO:0000256" key="2">
    <source>
        <dbReference type="ARBA" id="ARBA00022475"/>
    </source>
</evidence>
<comment type="subunit">
    <text evidence="6">Tightly associated with the cellulose synthase catalytic subunit.</text>
</comment>
<dbReference type="GO" id="GO:0030244">
    <property type="term" value="P:cellulose biosynthetic process"/>
    <property type="evidence" value="ECO:0007669"/>
    <property type="project" value="UniProtKB-KW"/>
</dbReference>
<keyword evidence="6" id="KW-0135">Cellulose biosynthesis</keyword>
<keyword evidence="6" id="KW-0732">Signal</keyword>
<comment type="pathway">
    <text evidence="6">Glycan metabolism; bacterial cellulose biosynthesis.</text>
</comment>
<dbReference type="RefSeq" id="WP_282584754.1">
    <property type="nucleotide sequence ID" value="NZ_JAMOIM010000005.1"/>
</dbReference>
<comment type="caution">
    <text evidence="7">The sequence shown here is derived from an EMBL/GenBank/DDBJ whole genome shotgun (WGS) entry which is preliminary data.</text>
</comment>
<proteinExistence type="inferred from homology"/>
<accession>A0AA41YTP2</accession>
<keyword evidence="5 6" id="KW-0472">Membrane</keyword>
<dbReference type="Gene3D" id="2.60.120.260">
    <property type="entry name" value="Galactose-binding domain-like"/>
    <property type="match status" value="2"/>
</dbReference>
<protein>
    <recommendedName>
        <fullName evidence="6">Cyclic di-GMP-binding protein</fullName>
    </recommendedName>
    <alternativeName>
        <fullName evidence="6">Cellulose synthase regulatory subunit</fullName>
    </alternativeName>
</protein>
<dbReference type="GO" id="GO:0005886">
    <property type="term" value="C:plasma membrane"/>
    <property type="evidence" value="ECO:0007669"/>
    <property type="project" value="UniProtKB-SubCell"/>
</dbReference>
<dbReference type="InterPro" id="IPR018513">
    <property type="entry name" value="Cell_synthase_bac"/>
</dbReference>
<comment type="similarity">
    <text evidence="6">Belongs to the AcsB/BcsB family.</text>
</comment>
<organism evidence="7 8">
    <name type="scientific">Lichenifustis flavocetrariae</name>
    <dbReference type="NCBI Taxonomy" id="2949735"/>
    <lineage>
        <taxon>Bacteria</taxon>
        <taxon>Pseudomonadati</taxon>
        <taxon>Pseudomonadota</taxon>
        <taxon>Alphaproteobacteria</taxon>
        <taxon>Hyphomicrobiales</taxon>
        <taxon>Lichenihabitantaceae</taxon>
        <taxon>Lichenifustis</taxon>
    </lineage>
</organism>
<keyword evidence="8" id="KW-1185">Reference proteome</keyword>
<evidence type="ECO:0000256" key="3">
    <source>
        <dbReference type="ARBA" id="ARBA00022692"/>
    </source>
</evidence>
<comment type="function">
    <text evidence="6">Binds the cellulose synthase activator, bis-(3'-5') cyclic diguanylic acid (c-di-GMP).</text>
</comment>
<dbReference type="Proteomes" id="UP001165667">
    <property type="component" value="Unassembled WGS sequence"/>
</dbReference>
<dbReference type="PANTHER" id="PTHR39083">
    <property type="entry name" value="CYCLIC DI-GMP-BINDING PROTEIN"/>
    <property type="match status" value="1"/>
</dbReference>
<evidence type="ECO:0000256" key="1">
    <source>
        <dbReference type="ARBA" id="ARBA00004162"/>
    </source>
</evidence>
<reference evidence="7" key="1">
    <citation type="submission" date="2022-05" db="EMBL/GenBank/DDBJ databases">
        <authorList>
            <person name="Pankratov T."/>
        </authorList>
    </citation>
    <scope>NUCLEOTIDE SEQUENCE</scope>
    <source>
        <strain evidence="7">BP6-180914</strain>
    </source>
</reference>
<dbReference type="PANTHER" id="PTHR39083:SF1">
    <property type="entry name" value="CYCLIC DI-GMP-BINDING PROTEIN"/>
    <property type="match status" value="1"/>
</dbReference>
<dbReference type="AlphaFoldDB" id="A0AA41YTP2"/>
<keyword evidence="6" id="KW-0973">c-di-GMP</keyword>
<evidence type="ECO:0000256" key="4">
    <source>
        <dbReference type="ARBA" id="ARBA00022989"/>
    </source>
</evidence>
<dbReference type="EMBL" id="JAMOIM010000005">
    <property type="protein sequence ID" value="MCW6508391.1"/>
    <property type="molecule type" value="Genomic_DNA"/>
</dbReference>
<gene>
    <name evidence="7" type="ORF">M8523_10190</name>
</gene>
<sequence>MLHHRFPSWLRFGTVAACVSAPICLTATQAPAEGLAPILQRPADASVLKRMPASRDLMTFRGENSSAAWPVFLNRNEAAQITTLQLGLLNTVSALPEGSVLKVAINGRPLSSLPIKSPDRMTPVAVKIPTGVLVPGFNAVQVDVTMTHRVDCSVKATFELWTSLDPAQTGFVLPRQMQAAGKSLDDLAGEPLAAEGTTRIHVRLAGDPDPVLLSRAGDLVGALAARAHLLRPVVDVGPEPGNGPGFDIVMDGSDAAADRRVGQEAGLTLERDPASNRLTVVANATDETGFSATIEALRRSSDRPAEGSAQGLQALATQSAGVAVDDRSISFADLGIHSVTFTGRHLTRTLGVTLPRDFYPSNYGMARLYIDGARAEGLAPSSALVFRVNGALVSSLPLGAGSPDHFDHALLNLPLKFFRPGYNAIEIEGTTPTASDEQCTVSSASTQPRLTIADTSELVMPHLARMQTAPQIAAMLENDREQDGDRDIYLTSGDPAAAGVGLTLVANMATQDGAGRIRFNLDQPVASDKPGIVIGASASLPEMLARPLRSEFKRADVTDDSTVGEPAGSLGRGKTQVSTPLEALHATAMGGSAWLRRNGFFFSGLEDNHVILPVHDDSLLLADVTTQDDSRRIAGIELPRFSDRQDRWLVVTGSSTDAIASANAALIANNHWRDLAGEAVAYDPKADGLKRVEPTQLSYVIPRTVALTDVQPILGGIVSSNILLSVSVLMVLLCLLGLSTHTLLNILGKRSR</sequence>
<dbReference type="Pfam" id="PF03170">
    <property type="entry name" value="BcsB"/>
    <property type="match status" value="1"/>
</dbReference>
<feature type="transmembrane region" description="Helical" evidence="6">
    <location>
        <begin position="722"/>
        <end position="747"/>
    </location>
</feature>
<keyword evidence="2 6" id="KW-1003">Cell membrane</keyword>
<comment type="subcellular location">
    <subcellularLocation>
        <location evidence="6">Cell inner membrane</location>
    </subcellularLocation>
    <subcellularLocation>
        <location evidence="1">Cell membrane</location>
        <topology evidence="1">Single-pass membrane protein</topology>
    </subcellularLocation>
</comment>
<evidence type="ECO:0000256" key="6">
    <source>
        <dbReference type="RuleBase" id="RU365021"/>
    </source>
</evidence>
<feature type="chain" id="PRO_5041487910" description="Cyclic di-GMP-binding protein" evidence="6">
    <location>
        <begin position="33"/>
        <end position="752"/>
    </location>
</feature>
<keyword evidence="6" id="KW-0997">Cell inner membrane</keyword>
<evidence type="ECO:0000313" key="7">
    <source>
        <dbReference type="EMBL" id="MCW6508391.1"/>
    </source>
</evidence>
<evidence type="ECO:0000313" key="8">
    <source>
        <dbReference type="Proteomes" id="UP001165667"/>
    </source>
</evidence>
<name>A0AA41YTP2_9HYPH</name>
<keyword evidence="3 6" id="KW-0812">Transmembrane</keyword>
<keyword evidence="4 6" id="KW-1133">Transmembrane helix</keyword>
<feature type="signal peptide" evidence="6">
    <location>
        <begin position="1"/>
        <end position="32"/>
    </location>
</feature>
<dbReference type="GO" id="GO:0006011">
    <property type="term" value="P:UDP-alpha-D-glucose metabolic process"/>
    <property type="evidence" value="ECO:0007669"/>
    <property type="project" value="InterPro"/>
</dbReference>
<evidence type="ECO:0000256" key="5">
    <source>
        <dbReference type="ARBA" id="ARBA00023136"/>
    </source>
</evidence>